<dbReference type="SUPFAM" id="SSF47413">
    <property type="entry name" value="lambda repressor-like DNA-binding domains"/>
    <property type="match status" value="1"/>
</dbReference>
<dbReference type="Gene3D" id="1.10.260.40">
    <property type="entry name" value="lambda repressor-like DNA-binding domains"/>
    <property type="match status" value="1"/>
</dbReference>
<gene>
    <name evidence="3" type="ORF">SVIO_094540</name>
</gene>
<organism evidence="3 4">
    <name type="scientific">Streptomyces violaceusniger</name>
    <dbReference type="NCBI Taxonomy" id="68280"/>
    <lineage>
        <taxon>Bacteria</taxon>
        <taxon>Bacillati</taxon>
        <taxon>Actinomycetota</taxon>
        <taxon>Actinomycetes</taxon>
        <taxon>Kitasatosporales</taxon>
        <taxon>Streptomycetaceae</taxon>
        <taxon>Streptomyces</taxon>
        <taxon>Streptomyces violaceusniger group</taxon>
    </lineage>
</organism>
<protein>
    <recommendedName>
        <fullName evidence="2">HTH cro/C1-type domain-containing protein</fullName>
    </recommendedName>
</protein>
<dbReference type="InterPro" id="IPR010982">
    <property type="entry name" value="Lambda_DNA-bd_dom_sf"/>
</dbReference>
<proteinExistence type="predicted"/>
<evidence type="ECO:0000313" key="4">
    <source>
        <dbReference type="Proteomes" id="UP000301309"/>
    </source>
</evidence>
<dbReference type="Proteomes" id="UP000301309">
    <property type="component" value="Unassembled WGS sequence"/>
</dbReference>
<evidence type="ECO:0000256" key="1">
    <source>
        <dbReference type="SAM" id="MobiDB-lite"/>
    </source>
</evidence>
<accession>A0A4D4LBA2</accession>
<feature type="compositionally biased region" description="Low complexity" evidence="1">
    <location>
        <begin position="67"/>
        <end position="76"/>
    </location>
</feature>
<evidence type="ECO:0000313" key="3">
    <source>
        <dbReference type="EMBL" id="GDY58831.1"/>
    </source>
</evidence>
<reference evidence="3 4" key="1">
    <citation type="journal article" date="2020" name="Int. J. Syst. Evol. Microbiol.">
        <title>Reclassification of Streptomyces castelarensis and Streptomyces sporoclivatus as later heterotypic synonyms of Streptomyces antimycoticus.</title>
        <authorList>
            <person name="Komaki H."/>
            <person name="Tamura T."/>
        </authorList>
    </citation>
    <scope>NUCLEOTIDE SEQUENCE [LARGE SCALE GENOMIC DNA]</scope>
    <source>
        <strain evidence="3 4">NBRC 13459</strain>
    </source>
</reference>
<dbReference type="AlphaFoldDB" id="A0A4D4LBA2"/>
<dbReference type="SMART" id="SM00530">
    <property type="entry name" value="HTH_XRE"/>
    <property type="match status" value="1"/>
</dbReference>
<dbReference type="GO" id="GO:0003677">
    <property type="term" value="F:DNA binding"/>
    <property type="evidence" value="ECO:0007669"/>
    <property type="project" value="InterPro"/>
</dbReference>
<dbReference type="InterPro" id="IPR001387">
    <property type="entry name" value="Cro/C1-type_HTH"/>
</dbReference>
<sequence>MGEARSAPTVGQMVLGMRLRDLREKAGVSYDQAARALHVNQTTVRRMEKAEVGLKLPYVEKLLQTYGPSSRRSTPSSPSPRRPTGPAGGTGSAMCCRSGSASM</sequence>
<comment type="caution">
    <text evidence="3">The sequence shown here is derived from an EMBL/GenBank/DDBJ whole genome shotgun (WGS) entry which is preliminary data.</text>
</comment>
<dbReference type="EMBL" id="BJHW01000002">
    <property type="protein sequence ID" value="GDY58831.1"/>
    <property type="molecule type" value="Genomic_DNA"/>
</dbReference>
<keyword evidence="4" id="KW-1185">Reference proteome</keyword>
<feature type="domain" description="HTH cro/C1-type" evidence="2">
    <location>
        <begin position="19"/>
        <end position="67"/>
    </location>
</feature>
<evidence type="ECO:0000259" key="2">
    <source>
        <dbReference type="PROSITE" id="PS50943"/>
    </source>
</evidence>
<feature type="region of interest" description="Disordered" evidence="1">
    <location>
        <begin position="65"/>
        <end position="103"/>
    </location>
</feature>
<dbReference type="PROSITE" id="PS50943">
    <property type="entry name" value="HTH_CROC1"/>
    <property type="match status" value="1"/>
</dbReference>
<dbReference type="CDD" id="cd00093">
    <property type="entry name" value="HTH_XRE"/>
    <property type="match status" value="1"/>
</dbReference>
<dbReference type="Pfam" id="PF13560">
    <property type="entry name" value="HTH_31"/>
    <property type="match status" value="1"/>
</dbReference>
<name>A0A4D4LBA2_STRVO</name>